<dbReference type="InterPro" id="IPR021109">
    <property type="entry name" value="Peptidase_aspartic_dom_sf"/>
</dbReference>
<evidence type="ECO:0000256" key="3">
    <source>
        <dbReference type="PIRSR" id="PIRSR601461-1"/>
    </source>
</evidence>
<dbReference type="Gene3D" id="2.40.70.10">
    <property type="entry name" value="Acid Proteases"/>
    <property type="match status" value="2"/>
</dbReference>
<feature type="signal peptide" evidence="7">
    <location>
        <begin position="1"/>
        <end position="18"/>
    </location>
</feature>
<keyword evidence="10" id="KW-1185">Reference proteome</keyword>
<keyword evidence="6" id="KW-0812">Transmembrane</keyword>
<keyword evidence="2 4" id="KW-0064">Aspartyl protease</keyword>
<evidence type="ECO:0000256" key="6">
    <source>
        <dbReference type="SAM" id="Phobius"/>
    </source>
</evidence>
<dbReference type="AlphaFoldDB" id="A0A067MP69"/>
<dbReference type="SUPFAM" id="SSF50630">
    <property type="entry name" value="Acid proteases"/>
    <property type="match status" value="1"/>
</dbReference>
<evidence type="ECO:0000256" key="5">
    <source>
        <dbReference type="SAM" id="MobiDB-lite"/>
    </source>
</evidence>
<reference evidence="10" key="1">
    <citation type="journal article" date="2014" name="Proc. Natl. Acad. Sci. U.S.A.">
        <title>Extensive sampling of basidiomycete genomes demonstrates inadequacy of the white-rot/brown-rot paradigm for wood decay fungi.</title>
        <authorList>
            <person name="Riley R."/>
            <person name="Salamov A.A."/>
            <person name="Brown D.W."/>
            <person name="Nagy L.G."/>
            <person name="Floudas D."/>
            <person name="Held B.W."/>
            <person name="Levasseur A."/>
            <person name="Lombard V."/>
            <person name="Morin E."/>
            <person name="Otillar R."/>
            <person name="Lindquist E.A."/>
            <person name="Sun H."/>
            <person name="LaButti K.M."/>
            <person name="Schmutz J."/>
            <person name="Jabbour D."/>
            <person name="Luo H."/>
            <person name="Baker S.E."/>
            <person name="Pisabarro A.G."/>
            <person name="Walton J.D."/>
            <person name="Blanchette R.A."/>
            <person name="Henrissat B."/>
            <person name="Martin F."/>
            <person name="Cullen D."/>
            <person name="Hibbett D.S."/>
            <person name="Grigoriev I.V."/>
        </authorList>
    </citation>
    <scope>NUCLEOTIDE SEQUENCE [LARGE SCALE GENOMIC DNA]</scope>
    <source>
        <strain evidence="10">FD-172 SS1</strain>
    </source>
</reference>
<dbReference type="PROSITE" id="PS51767">
    <property type="entry name" value="PEPTIDASE_A1"/>
    <property type="match status" value="1"/>
</dbReference>
<gene>
    <name evidence="9" type="ORF">BOTBODRAFT_172365</name>
</gene>
<dbReference type="STRING" id="930990.A0A067MP69"/>
<keyword evidence="7" id="KW-0732">Signal</keyword>
<evidence type="ECO:0000256" key="1">
    <source>
        <dbReference type="ARBA" id="ARBA00007447"/>
    </source>
</evidence>
<dbReference type="OrthoDB" id="15189at2759"/>
<organism evidence="9 10">
    <name type="scientific">Botryobasidium botryosum (strain FD-172 SS1)</name>
    <dbReference type="NCBI Taxonomy" id="930990"/>
    <lineage>
        <taxon>Eukaryota</taxon>
        <taxon>Fungi</taxon>
        <taxon>Dikarya</taxon>
        <taxon>Basidiomycota</taxon>
        <taxon>Agaricomycotina</taxon>
        <taxon>Agaricomycetes</taxon>
        <taxon>Cantharellales</taxon>
        <taxon>Botryobasidiaceae</taxon>
        <taxon>Botryobasidium</taxon>
    </lineage>
</organism>
<evidence type="ECO:0000256" key="4">
    <source>
        <dbReference type="RuleBase" id="RU000454"/>
    </source>
</evidence>
<keyword evidence="4" id="KW-0645">Protease</keyword>
<dbReference type="InParanoid" id="A0A067MP69"/>
<evidence type="ECO:0000313" key="10">
    <source>
        <dbReference type="Proteomes" id="UP000027195"/>
    </source>
</evidence>
<accession>A0A067MP69</accession>
<feature type="active site" evidence="3">
    <location>
        <position position="287"/>
    </location>
</feature>
<dbReference type="InterPro" id="IPR001461">
    <property type="entry name" value="Aspartic_peptidase_A1"/>
</dbReference>
<dbReference type="CDD" id="cd05471">
    <property type="entry name" value="pepsin_like"/>
    <property type="match status" value="1"/>
</dbReference>
<evidence type="ECO:0000313" key="9">
    <source>
        <dbReference type="EMBL" id="KDQ17319.1"/>
    </source>
</evidence>
<proteinExistence type="inferred from homology"/>
<dbReference type="PANTHER" id="PTHR47966">
    <property type="entry name" value="BETA-SITE APP-CLEAVING ENZYME, ISOFORM A-RELATED"/>
    <property type="match status" value="1"/>
</dbReference>
<dbReference type="HOGENOM" id="CLU_013253_8_2_1"/>
<feature type="domain" description="Peptidase A1" evidence="8">
    <location>
        <begin position="68"/>
        <end position="404"/>
    </location>
</feature>
<dbReference type="Pfam" id="PF00026">
    <property type="entry name" value="Asp"/>
    <property type="match status" value="1"/>
</dbReference>
<feature type="region of interest" description="Disordered" evidence="5">
    <location>
        <begin position="508"/>
        <end position="540"/>
    </location>
</feature>
<dbReference type="PRINTS" id="PR00792">
    <property type="entry name" value="PEPSIN"/>
</dbReference>
<name>A0A067MP69_BOTB1</name>
<dbReference type="PANTHER" id="PTHR47966:SF51">
    <property type="entry name" value="BETA-SITE APP-CLEAVING ENZYME, ISOFORM A-RELATED"/>
    <property type="match status" value="1"/>
</dbReference>
<evidence type="ECO:0000256" key="7">
    <source>
        <dbReference type="SAM" id="SignalP"/>
    </source>
</evidence>
<evidence type="ECO:0000256" key="2">
    <source>
        <dbReference type="ARBA" id="ARBA00022750"/>
    </source>
</evidence>
<dbReference type="GO" id="GO:0004190">
    <property type="term" value="F:aspartic-type endopeptidase activity"/>
    <property type="evidence" value="ECO:0007669"/>
    <property type="project" value="UniProtKB-KW"/>
</dbReference>
<feature type="transmembrane region" description="Helical" evidence="6">
    <location>
        <begin position="475"/>
        <end position="501"/>
    </location>
</feature>
<dbReference type="GO" id="GO:0006508">
    <property type="term" value="P:proteolysis"/>
    <property type="evidence" value="ECO:0007669"/>
    <property type="project" value="UniProtKB-KW"/>
</dbReference>
<comment type="similarity">
    <text evidence="1 4">Belongs to the peptidase A1 family.</text>
</comment>
<keyword evidence="6" id="KW-1133">Transmembrane helix</keyword>
<dbReference type="InterPro" id="IPR001969">
    <property type="entry name" value="Aspartic_peptidase_AS"/>
</dbReference>
<dbReference type="PROSITE" id="PS00141">
    <property type="entry name" value="ASP_PROTEASE"/>
    <property type="match status" value="2"/>
</dbReference>
<dbReference type="Proteomes" id="UP000027195">
    <property type="component" value="Unassembled WGS sequence"/>
</dbReference>
<protein>
    <recommendedName>
        <fullName evidence="8">Peptidase A1 domain-containing protein</fullName>
    </recommendedName>
</protein>
<feature type="active site" evidence="3">
    <location>
        <position position="84"/>
    </location>
</feature>
<keyword evidence="6" id="KW-0472">Membrane</keyword>
<evidence type="ECO:0000259" key="8">
    <source>
        <dbReference type="PROSITE" id="PS51767"/>
    </source>
</evidence>
<dbReference type="EMBL" id="KL198024">
    <property type="protein sequence ID" value="KDQ17319.1"/>
    <property type="molecule type" value="Genomic_DNA"/>
</dbReference>
<dbReference type="InterPro" id="IPR033121">
    <property type="entry name" value="PEPTIDASE_A1"/>
</dbReference>
<feature type="chain" id="PRO_5001644865" description="Peptidase A1 domain-containing protein" evidence="7">
    <location>
        <begin position="19"/>
        <end position="540"/>
    </location>
</feature>
<keyword evidence="4" id="KW-0378">Hydrolase</keyword>
<sequence>MRPSAVTVPLVAAALAHAALHVPVTRYHKRDASSAVPFNRVAAAASNSPGTTTGFGSLSVINSQNILYITDLTIGNTNIPIILDTGSTDLWIDVTKFPGLLSNAQNHTDIALNLTYGIGSALGFVSVTDIEFADIPVPNQALLAVLKTDQQDALYDAGAFGILGLGSNTLSNIYLAMQKKYGDNRGQSVLSNIFSANASEPNHFAIFLDRMGDLDNSAHGTFSLGTYNPSYSAVQNQPELPLAVPDASSGARWSTVIDAVELSGKNVTLGKSTVSGVQSGKAVALFDTGATLMYIPKDMADTWFKSIPDIVYVSTQDVYFVPCNAELEVAIWIKGNRYPIHPLDITKPVAAPLFSFPNSTYCMMQILPMDTSISDGAFDLWLGEVFLRNAYSVFDFGDTDPSTNKTGVPYMKFLSITDENAATGDFRTSRNQSLAALPALGNLTAVAAADKQTNPSGTPGGGPSVEDDVNKLVGWAPAMLGLLGFNALALLMLVVIGVMLLRRGKRDTSAGAPRYQPVHLPPKHAPYEEPLYEEHRYNDA</sequence>
<dbReference type="InterPro" id="IPR034164">
    <property type="entry name" value="Pepsin-like_dom"/>
</dbReference>